<dbReference type="AlphaFoldDB" id="A0A6G0YXD1"/>
<dbReference type="PROSITE" id="PS50089">
    <property type="entry name" value="ZF_RING_2"/>
    <property type="match status" value="1"/>
</dbReference>
<dbReference type="Gene3D" id="3.30.40.10">
    <property type="entry name" value="Zinc/RING finger domain, C3HC4 (zinc finger)"/>
    <property type="match status" value="1"/>
</dbReference>
<dbReference type="PROSITE" id="PS00518">
    <property type="entry name" value="ZF_RING_1"/>
    <property type="match status" value="1"/>
</dbReference>
<evidence type="ECO:0000256" key="2">
    <source>
        <dbReference type="ARBA" id="ARBA00012483"/>
    </source>
</evidence>
<feature type="domain" description="RING-type" evidence="9">
    <location>
        <begin position="42"/>
        <end position="87"/>
    </location>
</feature>
<dbReference type="InterPro" id="IPR018957">
    <property type="entry name" value="Znf_C3HC4_RING-type"/>
</dbReference>
<comment type="catalytic activity">
    <reaction evidence="1">
        <text>S-ubiquitinyl-[E2 ubiquitin-conjugating enzyme]-L-cysteine + [acceptor protein]-L-lysine = [E2 ubiquitin-conjugating enzyme]-L-cysteine + N(6)-ubiquitinyl-[acceptor protein]-L-lysine.</text>
        <dbReference type="EC" id="2.3.2.27"/>
    </reaction>
</comment>
<evidence type="ECO:0000256" key="1">
    <source>
        <dbReference type="ARBA" id="ARBA00000900"/>
    </source>
</evidence>
<evidence type="ECO:0000256" key="8">
    <source>
        <dbReference type="SAM" id="MobiDB-lite"/>
    </source>
</evidence>
<feature type="region of interest" description="Disordered" evidence="8">
    <location>
        <begin position="513"/>
        <end position="533"/>
    </location>
</feature>
<feature type="region of interest" description="Disordered" evidence="8">
    <location>
        <begin position="1"/>
        <end position="39"/>
    </location>
</feature>
<dbReference type="PANTHER" id="PTHR46077:SF5">
    <property type="entry name" value="RING-TYPE DOMAIN-CONTAINING PROTEIN"/>
    <property type="match status" value="1"/>
</dbReference>
<dbReference type="InterPro" id="IPR001841">
    <property type="entry name" value="Znf_RING"/>
</dbReference>
<keyword evidence="5 7" id="KW-0863">Zinc-finger</keyword>
<evidence type="ECO:0000313" key="10">
    <source>
        <dbReference type="EMBL" id="KAF0762623.1"/>
    </source>
</evidence>
<organism evidence="10 11">
    <name type="scientific">Aphis craccivora</name>
    <name type="common">Cowpea aphid</name>
    <dbReference type="NCBI Taxonomy" id="307492"/>
    <lineage>
        <taxon>Eukaryota</taxon>
        <taxon>Metazoa</taxon>
        <taxon>Ecdysozoa</taxon>
        <taxon>Arthropoda</taxon>
        <taxon>Hexapoda</taxon>
        <taxon>Insecta</taxon>
        <taxon>Pterygota</taxon>
        <taxon>Neoptera</taxon>
        <taxon>Paraneoptera</taxon>
        <taxon>Hemiptera</taxon>
        <taxon>Sternorrhyncha</taxon>
        <taxon>Aphidomorpha</taxon>
        <taxon>Aphidoidea</taxon>
        <taxon>Aphididae</taxon>
        <taxon>Aphidini</taxon>
        <taxon>Aphis</taxon>
        <taxon>Aphis</taxon>
    </lineage>
</organism>
<name>A0A6G0YXD1_APHCR</name>
<accession>A0A6G0YXD1</accession>
<gene>
    <name evidence="10" type="ORF">FWK35_00007920</name>
</gene>
<dbReference type="GO" id="GO:0006513">
    <property type="term" value="P:protein monoubiquitination"/>
    <property type="evidence" value="ECO:0007669"/>
    <property type="project" value="TreeGrafter"/>
</dbReference>
<keyword evidence="6" id="KW-0862">Zinc</keyword>
<feature type="compositionally biased region" description="Polar residues" evidence="8">
    <location>
        <begin position="513"/>
        <end position="527"/>
    </location>
</feature>
<evidence type="ECO:0000313" key="11">
    <source>
        <dbReference type="Proteomes" id="UP000478052"/>
    </source>
</evidence>
<protein>
    <recommendedName>
        <fullName evidence="2">RING-type E3 ubiquitin transferase</fullName>
        <ecNumber evidence="2">2.3.2.27</ecNumber>
    </recommendedName>
</protein>
<dbReference type="InterPro" id="IPR013083">
    <property type="entry name" value="Znf_RING/FYVE/PHD"/>
</dbReference>
<evidence type="ECO:0000256" key="5">
    <source>
        <dbReference type="ARBA" id="ARBA00022771"/>
    </source>
</evidence>
<dbReference type="InterPro" id="IPR017907">
    <property type="entry name" value="Znf_RING_CS"/>
</dbReference>
<evidence type="ECO:0000256" key="3">
    <source>
        <dbReference type="ARBA" id="ARBA00022679"/>
    </source>
</evidence>
<dbReference type="Proteomes" id="UP000478052">
    <property type="component" value="Unassembled WGS sequence"/>
</dbReference>
<comment type="caution">
    <text evidence="10">The sequence shown here is derived from an EMBL/GenBank/DDBJ whole genome shotgun (WGS) entry which is preliminary data.</text>
</comment>
<dbReference type="GO" id="GO:0000209">
    <property type="term" value="P:protein polyubiquitination"/>
    <property type="evidence" value="ECO:0007669"/>
    <property type="project" value="TreeGrafter"/>
</dbReference>
<dbReference type="OrthoDB" id="365379at2759"/>
<reference evidence="10 11" key="1">
    <citation type="submission" date="2019-08" db="EMBL/GenBank/DDBJ databases">
        <title>Whole genome of Aphis craccivora.</title>
        <authorList>
            <person name="Voronova N.V."/>
            <person name="Shulinski R.S."/>
            <person name="Bandarenka Y.V."/>
            <person name="Zhorov D.G."/>
            <person name="Warner D."/>
        </authorList>
    </citation>
    <scope>NUCLEOTIDE SEQUENCE [LARGE SCALE GENOMIC DNA]</scope>
    <source>
        <strain evidence="10">180601</strain>
        <tissue evidence="10">Whole Body</tissue>
    </source>
</reference>
<keyword evidence="3" id="KW-0808">Transferase</keyword>
<keyword evidence="11" id="KW-1185">Reference proteome</keyword>
<proteinExistence type="predicted"/>
<evidence type="ECO:0000256" key="6">
    <source>
        <dbReference type="ARBA" id="ARBA00022833"/>
    </source>
</evidence>
<dbReference type="EC" id="2.3.2.27" evidence="2"/>
<dbReference type="GO" id="GO:0008270">
    <property type="term" value="F:zinc ion binding"/>
    <property type="evidence" value="ECO:0007669"/>
    <property type="project" value="UniProtKB-KW"/>
</dbReference>
<evidence type="ECO:0000259" key="9">
    <source>
        <dbReference type="PROSITE" id="PS50089"/>
    </source>
</evidence>
<dbReference type="SMART" id="SM00184">
    <property type="entry name" value="RING"/>
    <property type="match status" value="1"/>
</dbReference>
<dbReference type="SUPFAM" id="SSF57850">
    <property type="entry name" value="RING/U-box"/>
    <property type="match status" value="1"/>
</dbReference>
<dbReference type="PANTHER" id="PTHR46077">
    <property type="entry name" value="E3 UBIQUITIN-PROTEIN LIGASE TOPORS"/>
    <property type="match status" value="1"/>
</dbReference>
<sequence length="557" mass="64150">MSYIIQSESDVVELSSDEELTTPLTNRLPNPRDRSSSPDTQCAICLDGLTNKCYTNSCLHLFCFECLKRWSISEHFEQSEPSCPLCKKMFNIIFHSFDDNGDHQIYNVPDTFARPSSALILPRIPFNEPEVDLTVNLFLHLRDIQRYERPNNMDHLANLFGPDYNYIIFNNANRHFISPSQTLITKNITLTYYSELRGCISSNLKSFFNILILKQTKMDYCECEIYHTETTHMVSGQALRVLAYNHNAWSQPLPGSSSRLRECNSAYFRGLSISTMYPGPIFLFSVFLNTDQQLRHSIDCIMDLLHYVLESYVHNTRQVLLFLNNPGEVHKLKLFIVRDLTAIKEIARILGHDLMVDVLENSITTLTDAILYSLISIEMREGFMVNFLRPYLLWQAPHFCHEFYNFVSSSYDIPDYDRFVRFTIQPRTEYPRTIPPLRREDLFNILSVFAPSTESPPEIPLENPVQQVTSATIVLSDNEEPQLPRLEAIVVNSSSDDSDVEILSHSAHPIESLNSASIDQPSTSTGIRDSLDRPNNYRYNFKRGRCYEVDSSTSDED</sequence>
<keyword evidence="4" id="KW-0479">Metal-binding</keyword>
<evidence type="ECO:0000256" key="4">
    <source>
        <dbReference type="ARBA" id="ARBA00022723"/>
    </source>
</evidence>
<evidence type="ECO:0000256" key="7">
    <source>
        <dbReference type="PROSITE-ProRule" id="PRU00175"/>
    </source>
</evidence>
<dbReference type="EMBL" id="VUJU01002088">
    <property type="protein sequence ID" value="KAF0762623.1"/>
    <property type="molecule type" value="Genomic_DNA"/>
</dbReference>
<dbReference type="GO" id="GO:0061630">
    <property type="term" value="F:ubiquitin protein ligase activity"/>
    <property type="evidence" value="ECO:0007669"/>
    <property type="project" value="UniProtKB-EC"/>
</dbReference>
<dbReference type="Pfam" id="PF00097">
    <property type="entry name" value="zf-C3HC4"/>
    <property type="match status" value="1"/>
</dbReference>